<keyword evidence="5" id="KW-1185">Reference proteome</keyword>
<proteinExistence type="predicted"/>
<accession>A0A0B7MYR8</accession>
<organism evidence="4 5">
    <name type="scientific">Parasitella parasitica</name>
    <dbReference type="NCBI Taxonomy" id="35722"/>
    <lineage>
        <taxon>Eukaryota</taxon>
        <taxon>Fungi</taxon>
        <taxon>Fungi incertae sedis</taxon>
        <taxon>Mucoromycota</taxon>
        <taxon>Mucoromycotina</taxon>
        <taxon>Mucoromycetes</taxon>
        <taxon>Mucorales</taxon>
        <taxon>Mucorineae</taxon>
        <taxon>Mucoraceae</taxon>
        <taxon>Parasitella</taxon>
    </lineage>
</organism>
<evidence type="ECO:0000256" key="2">
    <source>
        <dbReference type="ARBA" id="ARBA00022840"/>
    </source>
</evidence>
<keyword evidence="2" id="KW-0067">ATP-binding</keyword>
<feature type="domain" description="AMP-dependent synthetase/ligase" evidence="3">
    <location>
        <begin position="73"/>
        <end position="478"/>
    </location>
</feature>
<dbReference type="GO" id="GO:0005783">
    <property type="term" value="C:endoplasmic reticulum"/>
    <property type="evidence" value="ECO:0007669"/>
    <property type="project" value="TreeGrafter"/>
</dbReference>
<dbReference type="GO" id="GO:0005524">
    <property type="term" value="F:ATP binding"/>
    <property type="evidence" value="ECO:0007669"/>
    <property type="project" value="UniProtKB-KW"/>
</dbReference>
<dbReference type="InterPro" id="IPR000873">
    <property type="entry name" value="AMP-dep_synth/lig_dom"/>
</dbReference>
<dbReference type="PANTHER" id="PTHR43272:SF33">
    <property type="entry name" value="AMP-BINDING DOMAIN-CONTAINING PROTEIN-RELATED"/>
    <property type="match status" value="1"/>
</dbReference>
<dbReference type="InterPro" id="IPR042099">
    <property type="entry name" value="ANL_N_sf"/>
</dbReference>
<dbReference type="Pfam" id="PF00501">
    <property type="entry name" value="AMP-binding"/>
    <property type="match status" value="1"/>
</dbReference>
<dbReference type="AlphaFoldDB" id="A0A0B7MYR8"/>
<gene>
    <name evidence="4" type="primary">PARPA_01348.1 scaffold 1359</name>
</gene>
<dbReference type="SUPFAM" id="SSF56801">
    <property type="entry name" value="Acetyl-CoA synthetase-like"/>
    <property type="match status" value="1"/>
</dbReference>
<dbReference type="InterPro" id="IPR020845">
    <property type="entry name" value="AMP-binding_CS"/>
</dbReference>
<dbReference type="PANTHER" id="PTHR43272">
    <property type="entry name" value="LONG-CHAIN-FATTY-ACID--COA LIGASE"/>
    <property type="match status" value="1"/>
</dbReference>
<dbReference type="Gene3D" id="3.40.50.12780">
    <property type="entry name" value="N-terminal domain of ligase-like"/>
    <property type="match status" value="1"/>
</dbReference>
<dbReference type="EMBL" id="LN719426">
    <property type="protein sequence ID" value="CEP08039.1"/>
    <property type="molecule type" value="Genomic_DNA"/>
</dbReference>
<protein>
    <recommendedName>
        <fullName evidence="3">AMP-dependent synthetase/ligase domain-containing protein</fullName>
    </recommendedName>
</protein>
<dbReference type="Proteomes" id="UP000054107">
    <property type="component" value="Unassembled WGS sequence"/>
</dbReference>
<evidence type="ECO:0000259" key="3">
    <source>
        <dbReference type="Pfam" id="PF00501"/>
    </source>
</evidence>
<sequence>MVYQFEPPYAVEAKGYVKKNFETAVYRHFKFADKLLAHPPGIFTMWQMYLHSSCCYADRQFLGTRRKEGDSYKEYEWETHRQVKDHIENFGKGLASLGLQRQCSLGVYSINRREWTISEIASYREAFIIVALYDTLGTEAMGHIINETEMEYIIASADKVSNILDIMATIPKIKYIISMDESVDSQDLYRAKGLGVAVYTFKQVEKLGAECVEESEMPSGDDIATICYTSGTTGVPKGAVITQANCVASTFGVSHVSEIGCFASVNESDVYISYLPMAHVFERVAQGFVLFMGAAIGYYHGDTVGLMDDIYELKPTIFVSVPRLFNRIYDKVLAGVNAKGGLSKYLFNMAYNAKKNNLNNSVHHWVYDRLVFNSVRQKLGGKIRFILSGSAPIAPEVLAFLKICFSATVHEGYGQTENYCSGALTIVGDNTPGVVGAPFPCSEIKLVDVPDMKYLSTDLPYPRGEICIRGNGVMKEYYKNPDKTAEAIDSEGWLHTGDIGLFDEAKRLAIIDRLKNIFKLSQGEYIAPEKIESIYQKNELITQAFVYGDSMQSQLVGVFVPDKVTFTHWASKKPEFASMSFEALCASPEVNAEVLTYVSAFGKTNNLKGFEQVKALYLSTEEFTIENELLTPTFKLKRELVQNLYQDQINNMYNALTNGRRFT</sequence>
<evidence type="ECO:0000256" key="1">
    <source>
        <dbReference type="ARBA" id="ARBA00022741"/>
    </source>
</evidence>
<evidence type="ECO:0000313" key="4">
    <source>
        <dbReference type="EMBL" id="CEP08039.1"/>
    </source>
</evidence>
<dbReference type="GO" id="GO:0016020">
    <property type="term" value="C:membrane"/>
    <property type="evidence" value="ECO:0007669"/>
    <property type="project" value="TreeGrafter"/>
</dbReference>
<evidence type="ECO:0000313" key="5">
    <source>
        <dbReference type="Proteomes" id="UP000054107"/>
    </source>
</evidence>
<reference evidence="4 5" key="1">
    <citation type="submission" date="2014-09" db="EMBL/GenBank/DDBJ databases">
        <authorList>
            <person name="Ellenberger Sabrina"/>
        </authorList>
    </citation>
    <scope>NUCLEOTIDE SEQUENCE [LARGE SCALE GENOMIC DNA]</scope>
    <source>
        <strain evidence="4 5">CBS 412.66</strain>
    </source>
</reference>
<dbReference type="OrthoDB" id="1700726at2759"/>
<dbReference type="PROSITE" id="PS00455">
    <property type="entry name" value="AMP_BINDING"/>
    <property type="match status" value="1"/>
</dbReference>
<keyword evidence="1" id="KW-0547">Nucleotide-binding</keyword>
<dbReference type="GO" id="GO:0004467">
    <property type="term" value="F:long-chain fatty acid-CoA ligase activity"/>
    <property type="evidence" value="ECO:0007669"/>
    <property type="project" value="TreeGrafter"/>
</dbReference>
<name>A0A0B7MYR8_9FUNG</name>
<dbReference type="STRING" id="35722.A0A0B7MYR8"/>